<accession>A0A0Q9YVT2</accession>
<dbReference type="OrthoDB" id="9804313at2"/>
<dbReference type="RefSeq" id="WP_075066600.1">
    <property type="nucleotide sequence ID" value="NZ_LKAJ02000001.1"/>
</dbReference>
<dbReference type="GO" id="GO:0042586">
    <property type="term" value="F:peptide deformylase activity"/>
    <property type="evidence" value="ECO:0007669"/>
    <property type="project" value="InterPro"/>
</dbReference>
<feature type="region of interest" description="Disordered" evidence="3">
    <location>
        <begin position="167"/>
        <end position="227"/>
    </location>
</feature>
<reference evidence="4" key="1">
    <citation type="submission" date="2015-09" db="EMBL/GenBank/DDBJ databases">
        <title>Draft Genome Sequences of Two Novel Amoeba-resistant Intranuclear Bacteria, Candidatus Berkiella cookevillensis and Candidatus Berkiella aquae.</title>
        <authorList>
            <person name="Mehari Y.T."/>
            <person name="Arivett B.A."/>
            <person name="Farone A.L."/>
            <person name="Gunderson J.H."/>
            <person name="Farone M.B."/>
        </authorList>
    </citation>
    <scope>NUCLEOTIDE SEQUENCE [LARGE SCALE GENOMIC DNA]</scope>
    <source>
        <strain evidence="4">HT99</strain>
    </source>
</reference>
<dbReference type="PANTHER" id="PTHR10458:SF22">
    <property type="entry name" value="PEPTIDE DEFORMYLASE"/>
    <property type="match status" value="1"/>
</dbReference>
<protein>
    <recommendedName>
        <fullName evidence="2">Peptide deformylase-like</fullName>
    </recommendedName>
    <alternativeName>
        <fullName evidence="2">Polypeptide deformylase-like</fullName>
    </alternativeName>
</protein>
<dbReference type="STRING" id="295108.HT99x_01980"/>
<sequence length="227" mass="25573">MTCLKVLRFPNPILRQGLPLTTVFDEALKTAADDLFESLYAAKGWGLAATQVGLTQRLFVLDMGPENSEPLCMVNPIITTKETPVLSDEDCLSFPGVHMTLERARDITVEYQDLTGAKQTYQATGVTACGIQHLIDLLNGVLIIDSLSKLKRDRLLKQYKKFIASGGHMHSHDHVHGPNCNHEHEHHHVHDHVHGPDCNHDHEHHHVHDHVHGPHCHHEHEEELEHA</sequence>
<dbReference type="Proteomes" id="UP000051497">
    <property type="component" value="Unassembled WGS sequence"/>
</dbReference>
<proteinExistence type="inferred from homology"/>
<gene>
    <name evidence="4" type="primary">def_3</name>
    <name evidence="5" type="synonym">def</name>
    <name evidence="5" type="ORF">HT99x_000950</name>
    <name evidence="4" type="ORF">HT99x_01980</name>
</gene>
<dbReference type="HAMAP" id="MF_00163">
    <property type="entry name" value="Pep_deformylase"/>
    <property type="match status" value="1"/>
</dbReference>
<dbReference type="EMBL" id="LKAJ02000001">
    <property type="protein sequence ID" value="MCS5709986.1"/>
    <property type="molecule type" value="Genomic_DNA"/>
</dbReference>
<dbReference type="Gene3D" id="3.90.45.10">
    <property type="entry name" value="Peptide deformylase"/>
    <property type="match status" value="1"/>
</dbReference>
<dbReference type="Pfam" id="PF01327">
    <property type="entry name" value="Pep_deformylase"/>
    <property type="match status" value="1"/>
</dbReference>
<feature type="compositionally biased region" description="Basic and acidic residues" evidence="3">
    <location>
        <begin position="170"/>
        <end position="227"/>
    </location>
</feature>
<dbReference type="SUPFAM" id="SSF56420">
    <property type="entry name" value="Peptide deformylase"/>
    <property type="match status" value="1"/>
</dbReference>
<dbReference type="AlphaFoldDB" id="A0A0Q9YVT2"/>
<name>A0A0Q9YVT2_9GAMM</name>
<dbReference type="InterPro" id="IPR023635">
    <property type="entry name" value="Peptide_deformylase"/>
</dbReference>
<evidence type="ECO:0000313" key="6">
    <source>
        <dbReference type="Proteomes" id="UP000051497"/>
    </source>
</evidence>
<keyword evidence="4" id="KW-0378">Hydrolase</keyword>
<dbReference type="CDD" id="cd00487">
    <property type="entry name" value="Pep_deformylase"/>
    <property type="match status" value="1"/>
</dbReference>
<dbReference type="InterPro" id="IPR036821">
    <property type="entry name" value="Peptide_deformylase_sf"/>
</dbReference>
<reference evidence="5" key="3">
    <citation type="submission" date="2021-06" db="EMBL/GenBank/DDBJ databases">
        <title>Genomic Description and Analysis of Intracellular Bacteria, Candidatus Berkiella cookevillensis and Candidatus Berkiella aquae.</title>
        <authorList>
            <person name="Kidane D.T."/>
            <person name="Mehari Y.T."/>
            <person name="Rice F.C."/>
            <person name="Arivett B.A."/>
            <person name="Farone A.L."/>
            <person name="Berk S.G."/>
            <person name="Farone M.B."/>
        </authorList>
    </citation>
    <scope>NUCLEOTIDE SEQUENCE</scope>
    <source>
        <strain evidence="5">HT99</strain>
    </source>
</reference>
<evidence type="ECO:0000256" key="2">
    <source>
        <dbReference type="HAMAP-Rule" id="MF_00163"/>
    </source>
</evidence>
<evidence type="ECO:0000256" key="1">
    <source>
        <dbReference type="ARBA" id="ARBA00010759"/>
    </source>
</evidence>
<evidence type="ECO:0000313" key="4">
    <source>
        <dbReference type="EMBL" id="KRG21060.1"/>
    </source>
</evidence>
<dbReference type="PANTHER" id="PTHR10458">
    <property type="entry name" value="PEPTIDE DEFORMYLASE"/>
    <property type="match status" value="1"/>
</dbReference>
<reference evidence="5" key="2">
    <citation type="journal article" date="2016" name="Genome Announc.">
        <title>Draft Genome Sequences of Two Novel Amoeba-Resistant Intranuclear Bacteria, 'Candidatus Berkiella cookevillensis' and 'Candidatus Berkiella aquae'.</title>
        <authorList>
            <person name="Mehari Y.T."/>
            <person name="Arivett B.A."/>
            <person name="Farone A.L."/>
            <person name="Gunderson J.H."/>
            <person name="Farone M.B."/>
        </authorList>
    </citation>
    <scope>NUCLEOTIDE SEQUENCE</scope>
    <source>
        <strain evidence="5">HT99</strain>
    </source>
</reference>
<dbReference type="PRINTS" id="PR01576">
    <property type="entry name" value="PDEFORMYLASE"/>
</dbReference>
<dbReference type="EMBL" id="LKAJ01000007">
    <property type="protein sequence ID" value="KRG21060.1"/>
    <property type="molecule type" value="Genomic_DNA"/>
</dbReference>
<evidence type="ECO:0000256" key="3">
    <source>
        <dbReference type="SAM" id="MobiDB-lite"/>
    </source>
</evidence>
<evidence type="ECO:0000313" key="5">
    <source>
        <dbReference type="EMBL" id="MCS5709986.1"/>
    </source>
</evidence>
<organism evidence="4">
    <name type="scientific">Candidatus Berkiella aquae</name>
    <dbReference type="NCBI Taxonomy" id="295108"/>
    <lineage>
        <taxon>Bacteria</taxon>
        <taxon>Pseudomonadati</taxon>
        <taxon>Pseudomonadota</taxon>
        <taxon>Gammaproteobacteria</taxon>
        <taxon>Candidatus Berkiellales</taxon>
        <taxon>Candidatus Berkiellaceae</taxon>
        <taxon>Candidatus Berkiella</taxon>
    </lineage>
</organism>
<comment type="similarity">
    <text evidence="1 2">Belongs to the polypeptide deformylase family.</text>
</comment>
<comment type="caution">
    <text evidence="4">The sequence shown here is derived from an EMBL/GenBank/DDBJ whole genome shotgun (WGS) entry which is preliminary data.</text>
</comment>
<dbReference type="NCBIfam" id="TIGR00079">
    <property type="entry name" value="pept_deformyl"/>
    <property type="match status" value="1"/>
</dbReference>
<keyword evidence="6" id="KW-1185">Reference proteome</keyword>
<comment type="caution">
    <text evidence="2">Lacks conserved residue(s) required for the propagation of feature annotation.</text>
</comment>